<evidence type="ECO:0000256" key="4">
    <source>
        <dbReference type="SAM" id="Phobius"/>
    </source>
</evidence>
<dbReference type="Gene3D" id="1.20.1250.20">
    <property type="entry name" value="MFS general substrate transporter like domains"/>
    <property type="match status" value="2"/>
</dbReference>
<dbReference type="Proteomes" id="UP001225788">
    <property type="component" value="Chromosome"/>
</dbReference>
<proteinExistence type="predicted"/>
<evidence type="ECO:0000256" key="3">
    <source>
        <dbReference type="ARBA" id="ARBA00023136"/>
    </source>
</evidence>
<dbReference type="InterPro" id="IPR036259">
    <property type="entry name" value="MFS_trans_sf"/>
</dbReference>
<organism evidence="6 7">
    <name type="scientific">Shinella oryzae</name>
    <dbReference type="NCBI Taxonomy" id="2871820"/>
    <lineage>
        <taxon>Bacteria</taxon>
        <taxon>Pseudomonadati</taxon>
        <taxon>Pseudomonadota</taxon>
        <taxon>Alphaproteobacteria</taxon>
        <taxon>Hyphomicrobiales</taxon>
        <taxon>Rhizobiaceae</taxon>
        <taxon>Shinella</taxon>
    </lineage>
</organism>
<dbReference type="RefSeq" id="WP_306156533.1">
    <property type="nucleotide sequence ID" value="NZ_CP132314.1"/>
</dbReference>
<gene>
    <name evidence="6" type="ORF">Q9315_08835</name>
</gene>
<dbReference type="InterPro" id="IPR011701">
    <property type="entry name" value="MFS"/>
</dbReference>
<dbReference type="Pfam" id="PF07690">
    <property type="entry name" value="MFS_1"/>
    <property type="match status" value="1"/>
</dbReference>
<keyword evidence="1 4" id="KW-0812">Transmembrane</keyword>
<feature type="transmembrane region" description="Helical" evidence="4">
    <location>
        <begin position="242"/>
        <end position="266"/>
    </location>
</feature>
<name>A0ABY9JZ10_9HYPH</name>
<feature type="transmembrane region" description="Helical" evidence="4">
    <location>
        <begin position="209"/>
        <end position="230"/>
    </location>
</feature>
<dbReference type="PROSITE" id="PS50850">
    <property type="entry name" value="MFS"/>
    <property type="match status" value="1"/>
</dbReference>
<feature type="transmembrane region" description="Helical" evidence="4">
    <location>
        <begin position="81"/>
        <end position="104"/>
    </location>
</feature>
<evidence type="ECO:0000256" key="1">
    <source>
        <dbReference type="ARBA" id="ARBA00022692"/>
    </source>
</evidence>
<evidence type="ECO:0000259" key="5">
    <source>
        <dbReference type="PROSITE" id="PS50850"/>
    </source>
</evidence>
<sequence length="389" mass="39863">MQSSSSTVFSPDWPAIVAVVLGVTAFSVAQGLTYPLISLTLEARGFSPALIGVNALAFAGGLAASTLMLGTLTARWRADRLIIASLIGCSLCLATFAASGSFAVWLVARFLLGFFASLIFMLGEAWLNAACPDRLRGRVSGIYGAGMCAGFAAGPLAIPLLGSASGIGFAMTAIYLAIVAFATAMLMFSTKTVPEPSSTGDVFRFFRAAPLLAGMVFVFGFADIAAISAMPVYFVKMGYSEAFAAVSVTVLALPTAIAQPFIGVLLDRFPRERVALTAVTVAAASYLLLPSMTSEIAILSVFALMGTATFSLYTCALTMLGERHSGAMLVAGSAAFALAYAAGSGAGSGLTGAIMEAGGPKAGPLSVGIGLVVFTAVLVFARQSARPRR</sequence>
<feature type="transmembrane region" description="Helical" evidence="4">
    <location>
        <begin position="49"/>
        <end position="69"/>
    </location>
</feature>
<accession>A0ABY9JZ10</accession>
<reference evidence="6 7" key="1">
    <citation type="submission" date="2023-08" db="EMBL/GenBank/DDBJ databases">
        <title>Pathogen: clinical or host-associated sample.</title>
        <authorList>
            <person name="Hergert J."/>
            <person name="Casey R."/>
            <person name="Wagner J."/>
            <person name="Young E.L."/>
            <person name="Oakeson K.F."/>
        </authorList>
    </citation>
    <scope>NUCLEOTIDE SEQUENCE [LARGE SCALE GENOMIC DNA]</scope>
    <source>
        <strain evidence="6 7">UPHL-collab-2</strain>
    </source>
</reference>
<feature type="transmembrane region" description="Helical" evidence="4">
    <location>
        <begin position="12"/>
        <end position="37"/>
    </location>
</feature>
<dbReference type="EMBL" id="CP132314">
    <property type="protein sequence ID" value="WLS01557.1"/>
    <property type="molecule type" value="Genomic_DNA"/>
</dbReference>
<protein>
    <submittedName>
        <fullName evidence="6">MFS transporter</fullName>
    </submittedName>
</protein>
<keyword evidence="2 4" id="KW-1133">Transmembrane helix</keyword>
<feature type="transmembrane region" description="Helical" evidence="4">
    <location>
        <begin position="141"/>
        <end position="161"/>
    </location>
</feature>
<evidence type="ECO:0000313" key="6">
    <source>
        <dbReference type="EMBL" id="WLS01557.1"/>
    </source>
</evidence>
<evidence type="ECO:0000256" key="2">
    <source>
        <dbReference type="ARBA" id="ARBA00022989"/>
    </source>
</evidence>
<feature type="domain" description="Major facilitator superfamily (MFS) profile" evidence="5">
    <location>
        <begin position="15"/>
        <end position="385"/>
    </location>
</feature>
<feature type="transmembrane region" description="Helical" evidence="4">
    <location>
        <begin position="167"/>
        <end position="188"/>
    </location>
</feature>
<feature type="transmembrane region" description="Helical" evidence="4">
    <location>
        <begin position="362"/>
        <end position="381"/>
    </location>
</feature>
<dbReference type="SUPFAM" id="SSF103473">
    <property type="entry name" value="MFS general substrate transporter"/>
    <property type="match status" value="1"/>
</dbReference>
<keyword evidence="3 4" id="KW-0472">Membrane</keyword>
<keyword evidence="7" id="KW-1185">Reference proteome</keyword>
<dbReference type="PANTHER" id="PTHR23521">
    <property type="entry name" value="TRANSPORTER MFS SUPERFAMILY"/>
    <property type="match status" value="1"/>
</dbReference>
<evidence type="ECO:0000313" key="7">
    <source>
        <dbReference type="Proteomes" id="UP001225788"/>
    </source>
</evidence>
<feature type="transmembrane region" description="Helical" evidence="4">
    <location>
        <begin position="327"/>
        <end position="350"/>
    </location>
</feature>
<feature type="transmembrane region" description="Helical" evidence="4">
    <location>
        <begin position="110"/>
        <end position="129"/>
    </location>
</feature>
<dbReference type="InterPro" id="IPR020846">
    <property type="entry name" value="MFS_dom"/>
</dbReference>
<dbReference type="PANTHER" id="PTHR23521:SF3">
    <property type="entry name" value="MFS TRANSPORTER"/>
    <property type="match status" value="1"/>
</dbReference>
<feature type="transmembrane region" description="Helical" evidence="4">
    <location>
        <begin position="296"/>
        <end position="320"/>
    </location>
</feature>